<reference evidence="6" key="2">
    <citation type="submission" date="2020-05" db="EMBL/GenBank/DDBJ databases">
        <authorList>
            <person name="Delgado-Blas J."/>
        </authorList>
    </citation>
    <scope>NUCLEOTIDE SEQUENCE</scope>
    <source>
        <strain evidence="6">BB1468</strain>
    </source>
</reference>
<sequence length="293" mass="32630">MHITLRQLEVFAEVLKSGSTTQASVMLSLSQSAVSAALTDLEGQLGVQLFDRVGKRLVVNEHGRLLYPRALALLEQTTEIEQLFREDNGAIRVYASSTIGNYILPAMIAGYRRDFPDLPLELSVGNSQDVINAVLDFRVDIGLIEGPCHSTEIISEPWLEDELVVFAAPSSPLTTGPVTLEQLAASPWILRERGSGTRELVDYLLLSHLPRFQMAMELGNSEAIKHAVRHGLGISCLSRRVIAEQLQAGTLSEVPVPLPRLVRTLWRVHHRQKHLSNSLLRFLRYSDQVEQVE</sequence>
<dbReference type="InterPro" id="IPR005119">
    <property type="entry name" value="LysR_subst-bd"/>
</dbReference>
<gene>
    <name evidence="7" type="primary">cysL</name>
    <name evidence="6" type="ORF">GHA_02360</name>
    <name evidence="7" type="ORF">NCTC8782_03098</name>
</gene>
<dbReference type="PRINTS" id="PR00039">
    <property type="entry name" value="HTHLYSR"/>
</dbReference>
<reference evidence="7 8" key="1">
    <citation type="submission" date="2018-06" db="EMBL/GenBank/DDBJ databases">
        <authorList>
            <consortium name="Pathogen Informatics"/>
            <person name="Doyle S."/>
        </authorList>
    </citation>
    <scope>NUCLEOTIDE SEQUENCE [LARGE SCALE GENOMIC DNA]</scope>
    <source>
        <strain evidence="7 8">NCTC8782</strain>
    </source>
</reference>
<dbReference type="PROSITE" id="PS50931">
    <property type="entry name" value="HTH_LYSR"/>
    <property type="match status" value="1"/>
</dbReference>
<evidence type="ECO:0000256" key="4">
    <source>
        <dbReference type="ARBA" id="ARBA00023163"/>
    </source>
</evidence>
<dbReference type="RefSeq" id="WP_048211165.1">
    <property type="nucleotide sequence ID" value="NZ_CAHPRB010000007.1"/>
</dbReference>
<dbReference type="CDD" id="cd08420">
    <property type="entry name" value="PBP2_CysL_like"/>
    <property type="match status" value="1"/>
</dbReference>
<proteinExistence type="inferred from homology"/>
<protein>
    <submittedName>
        <fullName evidence="6">CysJI operon transcriptional activator</fullName>
    </submittedName>
    <submittedName>
        <fullName evidence="7">DNA-binding transcriptional regulator</fullName>
    </submittedName>
</protein>
<dbReference type="Gene3D" id="3.40.190.290">
    <property type="match status" value="1"/>
</dbReference>
<dbReference type="EMBL" id="CAHPRB010000007">
    <property type="protein sequence ID" value="CAB5568004.1"/>
    <property type="molecule type" value="Genomic_DNA"/>
</dbReference>
<dbReference type="FunFam" id="1.10.10.10:FF:000145">
    <property type="entry name" value="LysR family transcriptional regulator"/>
    <property type="match status" value="1"/>
</dbReference>
<evidence type="ECO:0000313" key="7">
    <source>
        <dbReference type="EMBL" id="SUX80503.1"/>
    </source>
</evidence>
<dbReference type="NCBIfam" id="NF040889">
    <property type="entry name" value="trans_reg_YeiE"/>
    <property type="match status" value="1"/>
</dbReference>
<dbReference type="Proteomes" id="UP000255286">
    <property type="component" value="Unassembled WGS sequence"/>
</dbReference>
<comment type="similarity">
    <text evidence="1">Belongs to the LysR transcriptional regulatory family.</text>
</comment>
<accession>A0A9Q7ZRF9</accession>
<dbReference type="Pfam" id="PF00126">
    <property type="entry name" value="HTH_1"/>
    <property type="match status" value="1"/>
</dbReference>
<dbReference type="GeneID" id="83647314"/>
<evidence type="ECO:0000256" key="1">
    <source>
        <dbReference type="ARBA" id="ARBA00009437"/>
    </source>
</evidence>
<dbReference type="GO" id="GO:0003700">
    <property type="term" value="F:DNA-binding transcription factor activity"/>
    <property type="evidence" value="ECO:0007669"/>
    <property type="project" value="InterPro"/>
</dbReference>
<name>A0A9Q7ZRF9_9ENTR</name>
<dbReference type="Pfam" id="PF03466">
    <property type="entry name" value="LysR_substrate"/>
    <property type="match status" value="1"/>
</dbReference>
<dbReference type="InterPro" id="IPR036388">
    <property type="entry name" value="WH-like_DNA-bd_sf"/>
</dbReference>
<dbReference type="Proteomes" id="UP000835792">
    <property type="component" value="Unassembled WGS sequence"/>
</dbReference>
<evidence type="ECO:0000256" key="2">
    <source>
        <dbReference type="ARBA" id="ARBA00023015"/>
    </source>
</evidence>
<dbReference type="SUPFAM" id="SSF53850">
    <property type="entry name" value="Periplasmic binding protein-like II"/>
    <property type="match status" value="1"/>
</dbReference>
<organism evidence="7 8">
    <name type="scientific">Citrobacter youngae</name>
    <dbReference type="NCBI Taxonomy" id="133448"/>
    <lineage>
        <taxon>Bacteria</taxon>
        <taxon>Pseudomonadati</taxon>
        <taxon>Pseudomonadota</taxon>
        <taxon>Gammaproteobacteria</taxon>
        <taxon>Enterobacterales</taxon>
        <taxon>Enterobacteriaceae</taxon>
        <taxon>Citrobacter</taxon>
        <taxon>Citrobacter freundii complex</taxon>
    </lineage>
</organism>
<keyword evidence="9" id="KW-1185">Reference proteome</keyword>
<dbReference type="SUPFAM" id="SSF46785">
    <property type="entry name" value="Winged helix' DNA-binding domain"/>
    <property type="match status" value="1"/>
</dbReference>
<dbReference type="EMBL" id="UIGT01000001">
    <property type="protein sequence ID" value="SUX80503.1"/>
    <property type="molecule type" value="Genomic_DNA"/>
</dbReference>
<keyword evidence="3 7" id="KW-0238">DNA-binding</keyword>
<evidence type="ECO:0000259" key="5">
    <source>
        <dbReference type="PROSITE" id="PS50931"/>
    </source>
</evidence>
<evidence type="ECO:0000313" key="9">
    <source>
        <dbReference type="Proteomes" id="UP000835792"/>
    </source>
</evidence>
<evidence type="ECO:0000313" key="8">
    <source>
        <dbReference type="Proteomes" id="UP000255286"/>
    </source>
</evidence>
<comment type="caution">
    <text evidence="7">The sequence shown here is derived from an EMBL/GenBank/DDBJ whole genome shotgun (WGS) entry which is preliminary data.</text>
</comment>
<evidence type="ECO:0000313" key="6">
    <source>
        <dbReference type="EMBL" id="CAB5568004.1"/>
    </source>
</evidence>
<keyword evidence="2" id="KW-0805">Transcription regulation</keyword>
<dbReference type="InterPro" id="IPR036390">
    <property type="entry name" value="WH_DNA-bd_sf"/>
</dbReference>
<keyword evidence="4" id="KW-0804">Transcription</keyword>
<dbReference type="PANTHER" id="PTHR30126:SF94">
    <property type="entry name" value="LYSR FAMILY TRANSCRIPTIONAL REGULATOR"/>
    <property type="match status" value="1"/>
</dbReference>
<dbReference type="GO" id="GO:0000976">
    <property type="term" value="F:transcription cis-regulatory region binding"/>
    <property type="evidence" value="ECO:0007669"/>
    <property type="project" value="TreeGrafter"/>
</dbReference>
<dbReference type="NCBIfam" id="NF008095">
    <property type="entry name" value="PRK10837.1"/>
    <property type="match status" value="1"/>
</dbReference>
<dbReference type="InterPro" id="IPR049752">
    <property type="entry name" value="YeiE"/>
</dbReference>
<dbReference type="PANTHER" id="PTHR30126">
    <property type="entry name" value="HTH-TYPE TRANSCRIPTIONAL REGULATOR"/>
    <property type="match status" value="1"/>
</dbReference>
<evidence type="ECO:0000256" key="3">
    <source>
        <dbReference type="ARBA" id="ARBA00023125"/>
    </source>
</evidence>
<feature type="domain" description="HTH lysR-type" evidence="5">
    <location>
        <begin position="3"/>
        <end position="60"/>
    </location>
</feature>
<dbReference type="InterPro" id="IPR000847">
    <property type="entry name" value="LysR_HTH_N"/>
</dbReference>
<dbReference type="Gene3D" id="1.10.10.10">
    <property type="entry name" value="Winged helix-like DNA-binding domain superfamily/Winged helix DNA-binding domain"/>
    <property type="match status" value="1"/>
</dbReference>
<dbReference type="AlphaFoldDB" id="A0A9Q7ZRF9"/>